<dbReference type="InterPro" id="IPR002510">
    <property type="entry name" value="Metalloprtase-TldD/E_N"/>
</dbReference>
<gene>
    <name evidence="5" type="ORF">XD66_1148</name>
</gene>
<dbReference type="Gene3D" id="3.30.2290.10">
    <property type="entry name" value="PmbA/TldD superfamily"/>
    <property type="match status" value="1"/>
</dbReference>
<protein>
    <submittedName>
        <fullName evidence="5">PmbA/TldD protein</fullName>
    </submittedName>
</protein>
<comment type="caution">
    <text evidence="5">The sequence shown here is derived from an EMBL/GenBank/DDBJ whole genome shotgun (WGS) entry which is preliminary data.</text>
</comment>
<dbReference type="GO" id="GO:0006508">
    <property type="term" value="P:proteolysis"/>
    <property type="evidence" value="ECO:0007669"/>
    <property type="project" value="InterPro"/>
</dbReference>
<dbReference type="PANTHER" id="PTHR43421">
    <property type="entry name" value="METALLOPROTEASE PMBA"/>
    <property type="match status" value="1"/>
</dbReference>
<dbReference type="EMBL" id="LGFO01000155">
    <property type="protein sequence ID" value="KUK36145.1"/>
    <property type="molecule type" value="Genomic_DNA"/>
</dbReference>
<dbReference type="InterPro" id="IPR047657">
    <property type="entry name" value="PmbA"/>
</dbReference>
<accession>A0A117LAZ6</accession>
<feature type="domain" description="Metalloprotease TldD/E C-terminal" evidence="3">
    <location>
        <begin position="231"/>
        <end position="450"/>
    </location>
</feature>
<evidence type="ECO:0000313" key="5">
    <source>
        <dbReference type="EMBL" id="KUK36145.1"/>
    </source>
</evidence>
<dbReference type="Pfam" id="PF19289">
    <property type="entry name" value="PmbA_TldD_3rd"/>
    <property type="match status" value="1"/>
</dbReference>
<sequence>MTAVKSLDGRELVVFVMEYAGCRHVDLAEAYFSREEELSIEVRNGEVENLKIARDEGLGIRVIHRKRQGFAFTSDLSREAVQNALDAALANARAADEDPCYVLPEPAAAYPDLELDDPRLREVTLEEKIEMVRQMEDSGRSFDHRVRLTEQASYEEVRYQTAIANSKGVLVSSGGSYCGCYVAFVAGEGGDQQTGFALSFKRRIAELDPAALGREAADKAVRMLGARRKPTKRLSVVLDPFVVASFLGMLSSALTAEAVQRGRSLFAGKMGEQVAAKGVTVIDDGALQDGILSAPCDGEGVPTRRTLLLDDGVLHGFLHNSYTAAKEGVSSTGNAVRGSFQSPPQLGSTNFYLEPGYPSPVQIIREMDEGLYVTEVMGMHTANPISGDFSLGVAGIWIEHGELTTPVRGMVIAGNILELLSRIDAVGSDLRFFGGKGAPTVRVGGLTVSGQ</sequence>
<dbReference type="Pfam" id="PF01523">
    <property type="entry name" value="PmbA_TldD_1st"/>
    <property type="match status" value="1"/>
</dbReference>
<feature type="domain" description="Metalloprotease TldD/E N-terminal" evidence="2">
    <location>
        <begin position="28"/>
        <end position="92"/>
    </location>
</feature>
<evidence type="ECO:0000259" key="4">
    <source>
        <dbReference type="Pfam" id="PF19290"/>
    </source>
</evidence>
<dbReference type="Pfam" id="PF19290">
    <property type="entry name" value="PmbA_TldD_2nd"/>
    <property type="match status" value="1"/>
</dbReference>
<organism evidence="5 6">
    <name type="scientific">Thermacetogenium phaeum</name>
    <dbReference type="NCBI Taxonomy" id="85874"/>
    <lineage>
        <taxon>Bacteria</taxon>
        <taxon>Bacillati</taxon>
        <taxon>Bacillota</taxon>
        <taxon>Clostridia</taxon>
        <taxon>Thermoanaerobacterales</taxon>
        <taxon>Thermoanaerobacteraceae</taxon>
        <taxon>Thermacetogenium</taxon>
    </lineage>
</organism>
<feature type="domain" description="Metalloprotease TldD/E central" evidence="4">
    <location>
        <begin position="119"/>
        <end position="224"/>
    </location>
</feature>
<comment type="similarity">
    <text evidence="1">Belongs to the peptidase U62 family.</text>
</comment>
<dbReference type="InterPro" id="IPR035068">
    <property type="entry name" value="TldD/PmbA_N"/>
</dbReference>
<dbReference type="Proteomes" id="UP000053326">
    <property type="component" value="Unassembled WGS sequence"/>
</dbReference>
<dbReference type="GO" id="GO:0005829">
    <property type="term" value="C:cytosol"/>
    <property type="evidence" value="ECO:0007669"/>
    <property type="project" value="TreeGrafter"/>
</dbReference>
<dbReference type="SUPFAM" id="SSF111283">
    <property type="entry name" value="Putative modulator of DNA gyrase, PmbA/TldD"/>
    <property type="match status" value="1"/>
</dbReference>
<evidence type="ECO:0000259" key="2">
    <source>
        <dbReference type="Pfam" id="PF01523"/>
    </source>
</evidence>
<reference evidence="6" key="1">
    <citation type="journal article" date="2015" name="MBio">
        <title>Genome-Resolved Metagenomic Analysis Reveals Roles for Candidate Phyla and Other Microbial Community Members in Biogeochemical Transformations in Oil Reservoirs.</title>
        <authorList>
            <person name="Hu P."/>
            <person name="Tom L."/>
            <person name="Singh A."/>
            <person name="Thomas B.C."/>
            <person name="Baker B.J."/>
            <person name="Piceno Y.M."/>
            <person name="Andersen G.L."/>
            <person name="Banfield J.F."/>
        </authorList>
    </citation>
    <scope>NUCLEOTIDE SEQUENCE [LARGE SCALE GENOMIC DNA]</scope>
</reference>
<evidence type="ECO:0000313" key="6">
    <source>
        <dbReference type="Proteomes" id="UP000053326"/>
    </source>
</evidence>
<dbReference type="GO" id="GO:0008237">
    <property type="term" value="F:metallopeptidase activity"/>
    <property type="evidence" value="ECO:0007669"/>
    <property type="project" value="InterPro"/>
</dbReference>
<dbReference type="InterPro" id="IPR036059">
    <property type="entry name" value="TldD/PmbA_sf"/>
</dbReference>
<dbReference type="AlphaFoldDB" id="A0A117LAZ6"/>
<evidence type="ECO:0000259" key="3">
    <source>
        <dbReference type="Pfam" id="PF19289"/>
    </source>
</evidence>
<dbReference type="PATRIC" id="fig|85874.4.peg.567"/>
<name>A0A117LAZ6_9THEO</name>
<evidence type="ECO:0000256" key="1">
    <source>
        <dbReference type="ARBA" id="ARBA00005836"/>
    </source>
</evidence>
<proteinExistence type="inferred from homology"/>
<dbReference type="PANTHER" id="PTHR43421:SF1">
    <property type="entry name" value="METALLOPROTEASE PMBA"/>
    <property type="match status" value="1"/>
</dbReference>
<dbReference type="InterPro" id="IPR045570">
    <property type="entry name" value="Metalloprtase-TldD/E_cen_dom"/>
</dbReference>
<dbReference type="InterPro" id="IPR045569">
    <property type="entry name" value="Metalloprtase-TldD/E_C"/>
</dbReference>